<dbReference type="GeneID" id="3854951"/>
<dbReference type="InterPro" id="IPR030688">
    <property type="entry name" value="MeTrfase_MtrA/MtxA"/>
</dbReference>
<dbReference type="SMR" id="A0A328Q9Q6"/>
<comment type="catalytic activity">
    <reaction evidence="11">
        <text>5-methyl-5,6,7,8-tetrahydromethanopterin + coenzyme M + 2 Na(+)(in) = 5,6,7,8-tetrahydromethanopterin + methyl-coenzyme M + 2 Na(+)(out)</text>
        <dbReference type="Rhea" id="RHEA:53492"/>
        <dbReference type="ChEBI" id="CHEBI:29101"/>
        <dbReference type="ChEBI" id="CHEBI:58103"/>
        <dbReference type="ChEBI" id="CHEBI:58116"/>
        <dbReference type="ChEBI" id="CHEBI:58286"/>
        <dbReference type="ChEBI" id="CHEBI:58319"/>
        <dbReference type="EC" id="7.2.1.4"/>
    </reaction>
</comment>
<comment type="cofactor">
    <cofactor evidence="11">
        <name>5-hydroxybenzimidazolylcob(I)amide</name>
        <dbReference type="ChEBI" id="CHEBI:60494"/>
    </cofactor>
    <text evidence="11">Binds 1 5-hydroxybenzimidazolylcobamide group.</text>
</comment>
<dbReference type="NCBIfam" id="NF002126">
    <property type="entry name" value="PRK00964.1-4"/>
    <property type="match status" value="1"/>
</dbReference>
<evidence type="ECO:0000256" key="7">
    <source>
        <dbReference type="ARBA" id="ARBA00022989"/>
    </source>
</evidence>
<dbReference type="HAMAP" id="MF_01093">
    <property type="entry name" value="MtrA"/>
    <property type="match status" value="1"/>
</dbReference>
<evidence type="ECO:0000256" key="9">
    <source>
        <dbReference type="ARBA" id="ARBA00023136"/>
    </source>
</evidence>
<evidence type="ECO:0000256" key="4">
    <source>
        <dbReference type="ARBA" id="ARBA00022679"/>
    </source>
</evidence>
<keyword evidence="1 11" id="KW-1003">Cell membrane</keyword>
<dbReference type="GO" id="GO:0032259">
    <property type="term" value="P:methylation"/>
    <property type="evidence" value="ECO:0007669"/>
    <property type="project" value="UniProtKB-KW"/>
</dbReference>
<evidence type="ECO:0000256" key="1">
    <source>
        <dbReference type="ARBA" id="ARBA00022475"/>
    </source>
</evidence>
<dbReference type="PIRSF" id="PIRSF009452">
    <property type="entry name" value="MtrA_MtxA"/>
    <property type="match status" value="1"/>
</dbReference>
<dbReference type="GO" id="GO:0050897">
    <property type="term" value="F:cobalt ion binding"/>
    <property type="evidence" value="ECO:0007669"/>
    <property type="project" value="InterPro"/>
</dbReference>
<dbReference type="AlphaFoldDB" id="A0A328Q9Q6"/>
<keyword evidence="4 11" id="KW-0808">Transferase</keyword>
<reference evidence="13 14" key="1">
    <citation type="submission" date="2017-05" db="EMBL/GenBank/DDBJ databases">
        <title>Host range expansion of the Methanosphaera genus to humans and monogastric animals involves recent and extensive reduction in genome content.</title>
        <authorList>
            <person name="Hoedt E.C."/>
            <person name="Volmer J.G."/>
            <person name="Parks D.H."/>
            <person name="Rosewarne C.P."/>
            <person name="Denman S.E."/>
            <person name="Mcsweeney C.S."/>
            <person name="O Cuiv P."/>
            <person name="Hugenholtz P."/>
            <person name="Tyson G.W."/>
            <person name="Morrison M."/>
        </authorList>
    </citation>
    <scope>NUCLEOTIDE SEQUENCE [LARGE SCALE GENOMIC DNA]</scope>
    <source>
        <strain evidence="13 14">PA5</strain>
    </source>
</reference>
<dbReference type="PIRSF" id="PIRSF500207">
    <property type="entry name" value="MtrA"/>
    <property type="match status" value="1"/>
</dbReference>
<keyword evidence="10 11" id="KW-0170">Cobalt</keyword>
<evidence type="ECO:0000256" key="10">
    <source>
        <dbReference type="ARBA" id="ARBA00023285"/>
    </source>
</evidence>
<comment type="caution">
    <text evidence="13">The sequence shown here is derived from an EMBL/GenBank/DDBJ whole genome shotgun (WGS) entry which is preliminary data.</text>
</comment>
<keyword evidence="7 11" id="KW-1133">Transmembrane helix</keyword>
<dbReference type="RefSeq" id="WP_011405914.1">
    <property type="nucleotide sequence ID" value="NZ_CATZXA010000002.1"/>
</dbReference>
<keyword evidence="6 11" id="KW-1278">Translocase</keyword>
<dbReference type="GO" id="GO:0019386">
    <property type="term" value="P:methanogenesis, from carbon dioxide"/>
    <property type="evidence" value="ECO:0007669"/>
    <property type="project" value="UniProtKB-UniRule"/>
</dbReference>
<evidence type="ECO:0000256" key="2">
    <source>
        <dbReference type="ARBA" id="ARBA00022563"/>
    </source>
</evidence>
<protein>
    <recommendedName>
        <fullName evidence="11 12">Tetrahydromethanopterin S-methyltransferase subunit A</fullName>
        <ecNumber evidence="11 12">7.2.1.4</ecNumber>
    </recommendedName>
    <alternativeName>
        <fullName evidence="11">N5-methyltetrahydromethanopterin--coenzyme M methyltransferase subunit A</fullName>
    </alternativeName>
</protein>
<dbReference type="GO" id="GO:0006730">
    <property type="term" value="P:one-carbon metabolic process"/>
    <property type="evidence" value="ECO:0007669"/>
    <property type="project" value="UniProtKB-UniRule"/>
</dbReference>
<evidence type="ECO:0000313" key="14">
    <source>
        <dbReference type="Proteomes" id="UP000248557"/>
    </source>
</evidence>
<dbReference type="GO" id="GO:0030269">
    <property type="term" value="F:tetrahydromethanopterin S-methyltransferase activity"/>
    <property type="evidence" value="ECO:0007669"/>
    <property type="project" value="UniProtKB-UniRule"/>
</dbReference>
<comment type="function">
    <text evidence="11">Part of a complex that catalyzes the formation of methyl-coenzyme M and tetrahydromethanopterin from coenzyme M and methyl-tetrahydromethanopterin. This is an energy-conserving, sodium-ion translocating step.</text>
</comment>
<feature type="transmembrane region" description="Helical" evidence="11">
    <location>
        <begin position="228"/>
        <end position="246"/>
    </location>
</feature>
<keyword evidence="9 11" id="KW-0472">Membrane</keyword>
<dbReference type="Proteomes" id="UP000248557">
    <property type="component" value="Unassembled WGS sequence"/>
</dbReference>
<name>A0A328Q9Q6_9EURY</name>
<keyword evidence="5 11" id="KW-0812">Transmembrane</keyword>
<organism evidence="13 14">
    <name type="scientific">Methanosphaera stadtmanae</name>
    <dbReference type="NCBI Taxonomy" id="2317"/>
    <lineage>
        <taxon>Archaea</taxon>
        <taxon>Methanobacteriati</taxon>
        <taxon>Methanobacteriota</taxon>
        <taxon>Methanomada group</taxon>
        <taxon>Methanobacteria</taxon>
        <taxon>Methanobacteriales</taxon>
        <taxon>Methanobacteriaceae</taxon>
        <taxon>Methanosphaera</taxon>
    </lineage>
</organism>
<feature type="binding site" evidence="11">
    <location>
        <position position="84"/>
    </location>
    <ligand>
        <name>5-hydroxybenzimidazolylcob(I)amide</name>
        <dbReference type="ChEBI" id="CHEBI:60494"/>
        <note>cofactor</note>
    </ligand>
</feature>
<keyword evidence="3 11" id="KW-0489">Methyltransferase</keyword>
<keyword evidence="2 11" id="KW-0554">One-carbon metabolism</keyword>
<dbReference type="Pfam" id="PF04208">
    <property type="entry name" value="MtrA"/>
    <property type="match status" value="1"/>
</dbReference>
<comment type="similarity">
    <text evidence="11">Belongs to the MtrA family.</text>
</comment>
<keyword evidence="8 11" id="KW-0484">Methanogenesis</keyword>
<evidence type="ECO:0000256" key="8">
    <source>
        <dbReference type="ARBA" id="ARBA00022994"/>
    </source>
</evidence>
<evidence type="ECO:0000256" key="6">
    <source>
        <dbReference type="ARBA" id="ARBA00022967"/>
    </source>
</evidence>
<gene>
    <name evidence="11" type="primary">mtrA</name>
    <name evidence="13" type="ORF">CA615_01550</name>
</gene>
<proteinExistence type="inferred from homology"/>
<evidence type="ECO:0000313" key="13">
    <source>
        <dbReference type="EMBL" id="RAP03579.1"/>
    </source>
</evidence>
<dbReference type="UniPathway" id="UPA00640">
    <property type="reaction ID" value="UER00698"/>
</dbReference>
<evidence type="ECO:0000256" key="5">
    <source>
        <dbReference type="ARBA" id="ARBA00022692"/>
    </source>
</evidence>
<evidence type="ECO:0000256" key="11">
    <source>
        <dbReference type="HAMAP-Rule" id="MF_01093"/>
    </source>
</evidence>
<dbReference type="GeneID" id="41324877"/>
<dbReference type="EC" id="7.2.1.4" evidence="11 12"/>
<sequence length="249" mass="26969">MADKKEVIQNWPLETGDYAVGNVESPVAVVSLGSNMNDELVAAGAAISGPLHTENLGIEKVVANIISNSNIRYVLICGSEVQGHITGKTVEALYENGIDEEKKSIIGSPGAIPFVENLPVEAVERFQKQVSIVSMINNEDVSEISSKIDECISNDPGAYDEDAMIVEFNETPEEEFEVDEVTFSDDSAVDLASIVLLEVENRISMMNNEIKQIASLEKISSGYYAGKIEGIVIGFILTLVFLIIIIQGL</sequence>
<evidence type="ECO:0000256" key="12">
    <source>
        <dbReference type="NCBIfam" id="TIGR01111"/>
    </source>
</evidence>
<dbReference type="NCBIfam" id="TIGR01111">
    <property type="entry name" value="mtrA"/>
    <property type="match status" value="1"/>
</dbReference>
<dbReference type="OMA" id="ARMKIVS"/>
<dbReference type="EMBL" id="NGJK01000016">
    <property type="protein sequence ID" value="RAP03579.1"/>
    <property type="molecule type" value="Genomic_DNA"/>
</dbReference>
<evidence type="ECO:0000256" key="3">
    <source>
        <dbReference type="ARBA" id="ARBA00022603"/>
    </source>
</evidence>
<dbReference type="GO" id="GO:0005886">
    <property type="term" value="C:plasma membrane"/>
    <property type="evidence" value="ECO:0007669"/>
    <property type="project" value="UniProtKB-SubCell"/>
</dbReference>
<accession>A0A328Q9Q6</accession>
<comment type="subunit">
    <text evidence="11">The complex is composed of 8 subunits; MtrA, MtrB, MtrC, MtrD, MtrE, MtrF, MtrG and MtrH.</text>
</comment>
<comment type="pathway">
    <text evidence="11">One-carbon metabolism; methanogenesis from CO(2); methyl-coenzyme M from 5,10-methylene-5,6,7,8-tetrahydromethanopterin: step 2/2.</text>
</comment>
<dbReference type="InterPro" id="IPR005778">
    <property type="entry name" value="MtrA"/>
</dbReference>
<comment type="subcellular location">
    <subcellularLocation>
        <location evidence="11">Cell membrane</location>
        <topology evidence="11">Single-pass membrane protein</topology>
    </subcellularLocation>
</comment>